<dbReference type="InterPro" id="IPR036388">
    <property type="entry name" value="WH-like_DNA-bd_sf"/>
</dbReference>
<dbReference type="PANTHER" id="PTHR34293">
    <property type="entry name" value="HTH-TYPE TRANSCRIPTIONAL REGULATOR TRMBL2"/>
    <property type="match status" value="1"/>
</dbReference>
<dbReference type="InterPro" id="IPR002831">
    <property type="entry name" value="Tscrpt_reg_TrmB_N"/>
</dbReference>
<dbReference type="Gene3D" id="1.10.10.10">
    <property type="entry name" value="Winged helix-like DNA-binding domain superfamily/Winged helix DNA-binding domain"/>
    <property type="match status" value="1"/>
</dbReference>
<dbReference type="Pfam" id="PF01978">
    <property type="entry name" value="TrmB"/>
    <property type="match status" value="1"/>
</dbReference>
<name>A0A2M7DLJ3_9BACT</name>
<dbReference type="InterPro" id="IPR051797">
    <property type="entry name" value="TrmB-like"/>
</dbReference>
<accession>A0A2M7DLJ3</accession>
<evidence type="ECO:0000259" key="1">
    <source>
        <dbReference type="Pfam" id="PF01978"/>
    </source>
</evidence>
<dbReference type="PANTHER" id="PTHR34293:SF1">
    <property type="entry name" value="HTH-TYPE TRANSCRIPTIONAL REGULATOR TRMBL2"/>
    <property type="match status" value="1"/>
</dbReference>
<dbReference type="InterPro" id="IPR036390">
    <property type="entry name" value="WH_DNA-bd_sf"/>
</dbReference>
<gene>
    <name evidence="2" type="ORF">COS18_04385</name>
</gene>
<dbReference type="SUPFAM" id="SSF46785">
    <property type="entry name" value="Winged helix' DNA-binding domain"/>
    <property type="match status" value="1"/>
</dbReference>
<dbReference type="AlphaFoldDB" id="A0A2M7DLJ3"/>
<dbReference type="EMBL" id="PETS01000112">
    <property type="protein sequence ID" value="PIV50653.1"/>
    <property type="molecule type" value="Genomic_DNA"/>
</dbReference>
<reference evidence="3" key="1">
    <citation type="submission" date="2017-09" db="EMBL/GenBank/DDBJ databases">
        <title>Depth-based differentiation of microbial function through sediment-hosted aquifers and enrichment of novel symbionts in the deep terrestrial subsurface.</title>
        <authorList>
            <person name="Probst A.J."/>
            <person name="Ladd B."/>
            <person name="Jarett J.K."/>
            <person name="Geller-Mcgrath D.E."/>
            <person name="Sieber C.M.K."/>
            <person name="Emerson J.B."/>
            <person name="Anantharaman K."/>
            <person name="Thomas B.C."/>
            <person name="Malmstrom R."/>
            <person name="Stieglmeier M."/>
            <person name="Klingl A."/>
            <person name="Woyke T."/>
            <person name="Ryan C.M."/>
            <person name="Banfield J.F."/>
        </authorList>
    </citation>
    <scope>NUCLEOTIDE SEQUENCE [LARGE SCALE GENOMIC DNA]</scope>
</reference>
<evidence type="ECO:0000313" key="3">
    <source>
        <dbReference type="Proteomes" id="UP000228896"/>
    </source>
</evidence>
<comment type="caution">
    <text evidence="2">The sequence shown here is derived from an EMBL/GenBank/DDBJ whole genome shotgun (WGS) entry which is preliminary data.</text>
</comment>
<proteinExistence type="predicted"/>
<sequence length="244" mass="28365">MDIDKTLKQFGLNPKEINVYLALLQLGRASVLLIAKKAGIKRPTAYLILEDLMEKGLVSKIPRKHKTLFMAENPKILMQIADRRKKEVEKIIPNLLGIYNTKPNKPSVQMYEGREGVDQVYNMIMKSKEVWWFGNLETVYNNFRHVFDGFEKLIAQKKIILRDFIGNTDWENKYAQTGQKSNHEIRISTLPINIDFSLFDNKVAILSLQEDLYAVLIEDKRIADSLRSLYELAWRKAGKYKSKN</sequence>
<dbReference type="Proteomes" id="UP000228896">
    <property type="component" value="Unassembled WGS sequence"/>
</dbReference>
<protein>
    <recommendedName>
        <fullName evidence="1">Transcription regulator TrmB N-terminal domain-containing protein</fullName>
    </recommendedName>
</protein>
<feature type="domain" description="Transcription regulator TrmB N-terminal" evidence="1">
    <location>
        <begin position="7"/>
        <end position="73"/>
    </location>
</feature>
<organism evidence="2 3">
    <name type="scientific">Candidatus Falkowbacteria bacterium CG02_land_8_20_14_3_00_36_14</name>
    <dbReference type="NCBI Taxonomy" id="1974560"/>
    <lineage>
        <taxon>Bacteria</taxon>
        <taxon>Candidatus Falkowiibacteriota</taxon>
    </lineage>
</organism>
<evidence type="ECO:0000313" key="2">
    <source>
        <dbReference type="EMBL" id="PIV50653.1"/>
    </source>
</evidence>